<organism evidence="2 3">
    <name type="scientific">Elysia crispata</name>
    <name type="common">lettuce slug</name>
    <dbReference type="NCBI Taxonomy" id="231223"/>
    <lineage>
        <taxon>Eukaryota</taxon>
        <taxon>Metazoa</taxon>
        <taxon>Spiralia</taxon>
        <taxon>Lophotrochozoa</taxon>
        <taxon>Mollusca</taxon>
        <taxon>Gastropoda</taxon>
        <taxon>Heterobranchia</taxon>
        <taxon>Euthyneura</taxon>
        <taxon>Panpulmonata</taxon>
        <taxon>Sacoglossa</taxon>
        <taxon>Placobranchoidea</taxon>
        <taxon>Plakobranchidae</taxon>
        <taxon>Elysia</taxon>
    </lineage>
</organism>
<feature type="region of interest" description="Disordered" evidence="1">
    <location>
        <begin position="60"/>
        <end position="109"/>
    </location>
</feature>
<comment type="caution">
    <text evidence="2">The sequence shown here is derived from an EMBL/GenBank/DDBJ whole genome shotgun (WGS) entry which is preliminary data.</text>
</comment>
<keyword evidence="3" id="KW-1185">Reference proteome</keyword>
<gene>
    <name evidence="2" type="ORF">RRG08_007401</name>
</gene>
<reference evidence="2" key="1">
    <citation type="journal article" date="2023" name="G3 (Bethesda)">
        <title>A reference genome for the long-term kleptoplast-retaining sea slug Elysia crispata morphotype clarki.</title>
        <authorList>
            <person name="Eastman K.E."/>
            <person name="Pendleton A.L."/>
            <person name="Shaikh M.A."/>
            <person name="Suttiyut T."/>
            <person name="Ogas R."/>
            <person name="Tomko P."/>
            <person name="Gavelis G."/>
            <person name="Widhalm J.R."/>
            <person name="Wisecaver J.H."/>
        </authorList>
    </citation>
    <scope>NUCLEOTIDE SEQUENCE</scope>
    <source>
        <strain evidence="2">ECLA1</strain>
    </source>
</reference>
<evidence type="ECO:0000313" key="2">
    <source>
        <dbReference type="EMBL" id="KAK3780547.1"/>
    </source>
</evidence>
<evidence type="ECO:0000313" key="3">
    <source>
        <dbReference type="Proteomes" id="UP001283361"/>
    </source>
</evidence>
<sequence>MSPQAPQTVSGCLRLSNWRAILTTQADTLSNKRCLLTLVLTPEDPERCLSPGNWVCDNPVDTATKSHNHSSVQRYRYVPPTQPVKSRPRDSIDSPGTSNHLPAGPQFSF</sequence>
<evidence type="ECO:0000256" key="1">
    <source>
        <dbReference type="SAM" id="MobiDB-lite"/>
    </source>
</evidence>
<feature type="compositionally biased region" description="Polar residues" evidence="1">
    <location>
        <begin position="61"/>
        <end position="73"/>
    </location>
</feature>
<dbReference type="AlphaFoldDB" id="A0AAE1A3Z2"/>
<accession>A0AAE1A3Z2</accession>
<proteinExistence type="predicted"/>
<name>A0AAE1A3Z2_9GAST</name>
<dbReference type="Proteomes" id="UP001283361">
    <property type="component" value="Unassembled WGS sequence"/>
</dbReference>
<dbReference type="EMBL" id="JAWDGP010002709">
    <property type="protein sequence ID" value="KAK3780547.1"/>
    <property type="molecule type" value="Genomic_DNA"/>
</dbReference>
<protein>
    <submittedName>
        <fullName evidence="2">Uncharacterized protein</fullName>
    </submittedName>
</protein>